<protein>
    <submittedName>
        <fullName evidence="1">Uncharacterized protein</fullName>
    </submittedName>
</protein>
<sequence>MGCRLTLGPRIAVDPAVEPDSVIRPDSPLPDMIAPRRRPCLLQRIAAGFAVHDVRELNRGGIAIGLLLIVRAARREFSTQMKTRSIQNAMSGGGHIWADLCGVQVQHVLHQQSELQTASIFT</sequence>
<keyword evidence="2" id="KW-1185">Reference proteome</keyword>
<proteinExistence type="predicted"/>
<accession>A0ABN9QCG7</accession>
<name>A0ABN9QCG7_9DINO</name>
<evidence type="ECO:0000313" key="2">
    <source>
        <dbReference type="Proteomes" id="UP001189429"/>
    </source>
</evidence>
<dbReference type="EMBL" id="CAUYUJ010002470">
    <property type="protein sequence ID" value="CAK0800926.1"/>
    <property type="molecule type" value="Genomic_DNA"/>
</dbReference>
<organism evidence="1 2">
    <name type="scientific">Prorocentrum cordatum</name>
    <dbReference type="NCBI Taxonomy" id="2364126"/>
    <lineage>
        <taxon>Eukaryota</taxon>
        <taxon>Sar</taxon>
        <taxon>Alveolata</taxon>
        <taxon>Dinophyceae</taxon>
        <taxon>Prorocentrales</taxon>
        <taxon>Prorocentraceae</taxon>
        <taxon>Prorocentrum</taxon>
    </lineage>
</organism>
<gene>
    <name evidence="1" type="ORF">PCOR1329_LOCUS8952</name>
</gene>
<reference evidence="1" key="1">
    <citation type="submission" date="2023-10" db="EMBL/GenBank/DDBJ databases">
        <authorList>
            <person name="Chen Y."/>
            <person name="Shah S."/>
            <person name="Dougan E. K."/>
            <person name="Thang M."/>
            <person name="Chan C."/>
        </authorList>
    </citation>
    <scope>NUCLEOTIDE SEQUENCE [LARGE SCALE GENOMIC DNA]</scope>
</reference>
<evidence type="ECO:0000313" key="1">
    <source>
        <dbReference type="EMBL" id="CAK0800926.1"/>
    </source>
</evidence>
<comment type="caution">
    <text evidence="1">The sequence shown here is derived from an EMBL/GenBank/DDBJ whole genome shotgun (WGS) entry which is preliminary data.</text>
</comment>
<dbReference type="Proteomes" id="UP001189429">
    <property type="component" value="Unassembled WGS sequence"/>
</dbReference>